<gene>
    <name evidence="1" type="ORF">B879_00921</name>
</gene>
<protein>
    <submittedName>
        <fullName evidence="1">Uncharacterized protein</fullName>
    </submittedName>
</protein>
<proteinExistence type="predicted"/>
<evidence type="ECO:0000313" key="1">
    <source>
        <dbReference type="EMBL" id="EKB50372.1"/>
    </source>
</evidence>
<dbReference type="OrthoDB" id="823976at2"/>
<dbReference type="EMBL" id="AMGM01000009">
    <property type="protein sequence ID" value="EKB50372.1"/>
    <property type="molecule type" value="Genomic_DNA"/>
</dbReference>
<accession>K1LDY2</accession>
<sequence length="188" mass="21104">MGLIPLSCDLFCYDSCGCGKLPPTKNFVIDAMRVDIVANNQLADPAQEYLVEELFLRVWPDEVTYASVNTHTKTFSFISSGFACDPIPPGSAHPLKAIKISTNQGFEWKGRTIEPAEEITDLFRVAGFASDPSLDYLLQYRFNFLGQEPLQIRLIDQPDIATAMDINLELTLSDDRAFLFEGLKFKVR</sequence>
<keyword evidence="2" id="KW-1185">Reference proteome</keyword>
<name>K1LDY2_CECL9</name>
<comment type="caution">
    <text evidence="1">The sequence shown here is derived from an EMBL/GenBank/DDBJ whole genome shotgun (WGS) entry which is preliminary data.</text>
</comment>
<reference evidence="1 2" key="1">
    <citation type="journal article" date="2012" name="J. Bacteriol.">
        <title>Draft Genome Sequence of Cecembia lonarensis Strain LW9T, Isolated from Lonar Lake, a Haloalkaline Lake in India.</title>
        <authorList>
            <person name="Shivaji S."/>
            <person name="Ara S."/>
            <person name="Singh A."/>
            <person name="Pinnaka A.K."/>
        </authorList>
    </citation>
    <scope>NUCLEOTIDE SEQUENCE [LARGE SCALE GENOMIC DNA]</scope>
    <source>
        <strain evidence="1 2">LW9</strain>
    </source>
</reference>
<dbReference type="Proteomes" id="UP000004478">
    <property type="component" value="Unassembled WGS sequence"/>
</dbReference>
<organism evidence="1 2">
    <name type="scientific">Cecembia lonarensis (strain CCUG 58316 / KCTC 22772 / LW9)</name>
    <dbReference type="NCBI Taxonomy" id="1225176"/>
    <lineage>
        <taxon>Bacteria</taxon>
        <taxon>Pseudomonadati</taxon>
        <taxon>Bacteroidota</taxon>
        <taxon>Cytophagia</taxon>
        <taxon>Cytophagales</taxon>
        <taxon>Cyclobacteriaceae</taxon>
        <taxon>Cecembia</taxon>
    </lineage>
</organism>
<dbReference type="AlphaFoldDB" id="K1LDY2"/>
<evidence type="ECO:0000313" key="2">
    <source>
        <dbReference type="Proteomes" id="UP000004478"/>
    </source>
</evidence>